<sequence length="258" mass="27492">MTIAVHRPYIVTARIDTAQPPAPAALALAPAAPGPAASAPAPAVYTVTVYVNTARHSFGGYRPRHPLAEVTHPDGSPLRLTFHASARINDHEAAADAAYCVGNRQGVDDHGQSWPADVRSISTGDVVKVTGPDHWIIHLAVVGCGFSPVPEPTILVPPRRDPPHLPPLTPGATTWPIASHGPALRYCPACGAAFVRPQTRPPFRRRGRRGAPSGLTRRSLSACNPHRPRSRPTGRESSACARRLPTRAPGPTVHIRKQ</sequence>
<evidence type="ECO:0000313" key="2">
    <source>
        <dbReference type="EMBL" id="MER6433686.1"/>
    </source>
</evidence>
<comment type="caution">
    <text evidence="2">The sequence shown here is derived from an EMBL/GenBank/DDBJ whole genome shotgun (WGS) entry which is preliminary data.</text>
</comment>
<feature type="region of interest" description="Disordered" evidence="1">
    <location>
        <begin position="198"/>
        <end position="258"/>
    </location>
</feature>
<dbReference type="Proteomes" id="UP001470023">
    <property type="component" value="Unassembled WGS sequence"/>
</dbReference>
<keyword evidence="3" id="KW-1185">Reference proteome</keyword>
<protein>
    <submittedName>
        <fullName evidence="2">Uncharacterized protein</fullName>
    </submittedName>
</protein>
<accession>A0ABV1UKF4</accession>
<name>A0ABV1UKF4_9ACTN</name>
<organism evidence="2 3">
    <name type="scientific">Streptomyces sp. 900105245</name>
    <dbReference type="NCBI Taxonomy" id="3154379"/>
    <lineage>
        <taxon>Bacteria</taxon>
        <taxon>Bacillati</taxon>
        <taxon>Actinomycetota</taxon>
        <taxon>Actinomycetes</taxon>
        <taxon>Kitasatosporales</taxon>
        <taxon>Streptomycetaceae</taxon>
        <taxon>Streptomyces</taxon>
    </lineage>
</organism>
<evidence type="ECO:0000313" key="3">
    <source>
        <dbReference type="Proteomes" id="UP001470023"/>
    </source>
</evidence>
<proteinExistence type="predicted"/>
<reference evidence="2 3" key="1">
    <citation type="submission" date="2024-06" db="EMBL/GenBank/DDBJ databases">
        <title>The Natural Products Discovery Center: Release of the First 8490 Sequenced Strains for Exploring Actinobacteria Biosynthetic Diversity.</title>
        <authorList>
            <person name="Kalkreuter E."/>
            <person name="Kautsar S.A."/>
            <person name="Yang D."/>
            <person name="Bader C.D."/>
            <person name="Teijaro C.N."/>
            <person name="Fluegel L."/>
            <person name="Davis C.M."/>
            <person name="Simpson J.R."/>
            <person name="Lauterbach L."/>
            <person name="Steele A.D."/>
            <person name="Gui C."/>
            <person name="Meng S."/>
            <person name="Li G."/>
            <person name="Viehrig K."/>
            <person name="Ye F."/>
            <person name="Su P."/>
            <person name="Kiefer A.F."/>
            <person name="Nichols A."/>
            <person name="Cepeda A.J."/>
            <person name="Yan W."/>
            <person name="Fan B."/>
            <person name="Jiang Y."/>
            <person name="Adhikari A."/>
            <person name="Zheng C.-J."/>
            <person name="Schuster L."/>
            <person name="Cowan T.M."/>
            <person name="Smanski M.J."/>
            <person name="Chevrette M.G."/>
            <person name="De Carvalho L.P.S."/>
            <person name="Shen B."/>
        </authorList>
    </citation>
    <scope>NUCLEOTIDE SEQUENCE [LARGE SCALE GENOMIC DNA]</scope>
    <source>
        <strain evidence="2 3">NPDC001166</strain>
    </source>
</reference>
<gene>
    <name evidence="2" type="ORF">ABT272_39135</name>
</gene>
<evidence type="ECO:0000256" key="1">
    <source>
        <dbReference type="SAM" id="MobiDB-lite"/>
    </source>
</evidence>
<dbReference type="RefSeq" id="WP_352065719.1">
    <property type="nucleotide sequence ID" value="NZ_JBEPAZ010000066.1"/>
</dbReference>
<dbReference type="EMBL" id="JBEPAZ010000066">
    <property type="protein sequence ID" value="MER6433686.1"/>
    <property type="molecule type" value="Genomic_DNA"/>
</dbReference>